<evidence type="ECO:0000313" key="1">
    <source>
        <dbReference type="EMBL" id="GBC01441.1"/>
    </source>
</evidence>
<proteinExistence type="predicted"/>
<gene>
    <name evidence="1" type="ORF">RclHR1_00420003</name>
</gene>
<evidence type="ECO:0000313" key="2">
    <source>
        <dbReference type="Proteomes" id="UP000247702"/>
    </source>
</evidence>
<name>A0A2Z6RHH0_9GLOM</name>
<protein>
    <submittedName>
        <fullName evidence="1">Uncharacterized protein</fullName>
    </submittedName>
</protein>
<dbReference type="EMBL" id="BEXD01003557">
    <property type="protein sequence ID" value="GBC01441.1"/>
    <property type="molecule type" value="Genomic_DNA"/>
</dbReference>
<sequence>MYRLRCSFALNKFSSSLPLFRRQFRILPYFKELREWSVEKGKLISDHKEKMKKLELVKDHEIAEMRRDHENELRRIKFIYELDKERLQKQIVDKRLEHEIADGRLAKEIARLEKEFEKEKADRRLEHEIADGRLAKEITRLEKEFEKEKADRRLEKMKTGHLNMNYLRLKGAVHIRGVFEQWELFSLSSYEGNRGKKWLKYLEDNKETLEIFQNFYPNPDKIDINRVVAEMKNFYKWLSERIHNAHATGDHVEWRRNLLTPVQNKVTEYMCQELSLSYRIIDTDEVEPSEIITDEVTSNKD</sequence>
<dbReference type="AlphaFoldDB" id="A0A2Z6RHH0"/>
<accession>A0A2Z6RHH0</accession>
<reference evidence="1 2" key="1">
    <citation type="submission" date="2017-11" db="EMBL/GenBank/DDBJ databases">
        <title>The genome of Rhizophagus clarus HR1 reveals common genetic basis of auxotrophy among arbuscular mycorrhizal fungi.</title>
        <authorList>
            <person name="Kobayashi Y."/>
        </authorList>
    </citation>
    <scope>NUCLEOTIDE SEQUENCE [LARGE SCALE GENOMIC DNA]</scope>
    <source>
        <strain evidence="1 2">HR1</strain>
    </source>
</reference>
<dbReference type="Proteomes" id="UP000247702">
    <property type="component" value="Unassembled WGS sequence"/>
</dbReference>
<keyword evidence="2" id="KW-1185">Reference proteome</keyword>
<organism evidence="1 2">
    <name type="scientific">Rhizophagus clarus</name>
    <dbReference type="NCBI Taxonomy" id="94130"/>
    <lineage>
        <taxon>Eukaryota</taxon>
        <taxon>Fungi</taxon>
        <taxon>Fungi incertae sedis</taxon>
        <taxon>Mucoromycota</taxon>
        <taxon>Glomeromycotina</taxon>
        <taxon>Glomeromycetes</taxon>
        <taxon>Glomerales</taxon>
        <taxon>Glomeraceae</taxon>
        <taxon>Rhizophagus</taxon>
    </lineage>
</organism>
<comment type="caution">
    <text evidence="1">The sequence shown here is derived from an EMBL/GenBank/DDBJ whole genome shotgun (WGS) entry which is preliminary data.</text>
</comment>